<evidence type="ECO:0000256" key="1">
    <source>
        <dbReference type="SAM" id="Phobius"/>
    </source>
</evidence>
<dbReference type="EMBL" id="ML005210">
    <property type="protein sequence ID" value="RKP19515.1"/>
    <property type="molecule type" value="Genomic_DNA"/>
</dbReference>
<dbReference type="AlphaFoldDB" id="A0A075ASV5"/>
<dbReference type="CDD" id="cd16018">
    <property type="entry name" value="Enpp"/>
    <property type="match status" value="1"/>
</dbReference>
<dbReference type="GO" id="GO:0016787">
    <property type="term" value="F:hydrolase activity"/>
    <property type="evidence" value="ECO:0007669"/>
    <property type="project" value="UniProtKB-ARBA"/>
</dbReference>
<sequence>MSSDYQTLDEEGAFNRPVRRKFRVGMIAMFSSIILTISVLIFAFFTSNDIVVHHPTIKLFNNARNDVSTETVLMISIDGVRAEYIDRGYMPNLEKLANEGIMADGMIPVFPSLTFPNHYTIATGLYPYLHGIVNNEFYDPSLNETFSYKKPNQNEGKWWGGEPIWNTVQKHGMTSGVYFWPGAEVSGKYPNYYVEPYNETIPNHERLKTVLEWLDKPRRPSFLGMYISDVDTAGHNFGPNSFKVNKALERVDNVIGLLISELKKRNLYEKVHIMIVSDHGMTELSDEKIVFLDELVNMGWIERSDTGPFVSIWPKKNKEEIVYQTLYEKSLINNHFSVFKKEYLPKRYHYKDNQRIAPIIVLCDLGWLMMKRSVDRPSFNGMGTHGYNPTDKDMHALFVAKGPKFVKNSNSFKIPENRIPSFRNLDLYRVVTRVLEIDGSPTNGTDTLIRLILQ</sequence>
<reference evidence="3" key="3">
    <citation type="submission" date="2018-08" db="EMBL/GenBank/DDBJ databases">
        <title>Leveraging single-cell genomics to expand the Fungal Tree of Life.</title>
        <authorList>
            <consortium name="DOE Joint Genome Institute"/>
            <person name="Ahrendt S.R."/>
            <person name="Quandt C.A."/>
            <person name="Ciobanu D."/>
            <person name="Clum A."/>
            <person name="Salamov A."/>
            <person name="Andreopoulos B."/>
            <person name="Cheng J.-F."/>
            <person name="Woyke T."/>
            <person name="Pelin A."/>
            <person name="Henrissat B."/>
            <person name="Reynolds N."/>
            <person name="Benny G.L."/>
            <person name="Smith M.E."/>
            <person name="James T.Y."/>
            <person name="Grigoriev I.V."/>
        </authorList>
    </citation>
    <scope>NUCLEOTIDE SEQUENCE</scope>
    <source>
        <strain evidence="3">CSF55</strain>
    </source>
</reference>
<evidence type="ECO:0000313" key="4">
    <source>
        <dbReference type="Proteomes" id="UP000030755"/>
    </source>
</evidence>
<gene>
    <name evidence="2" type="ORF">O9G_003232</name>
    <name evidence="3" type="ORF">ROZALSC1DRAFT_28897</name>
</gene>
<organism evidence="2 4">
    <name type="scientific">Rozella allomycis (strain CSF55)</name>
    <dbReference type="NCBI Taxonomy" id="988480"/>
    <lineage>
        <taxon>Eukaryota</taxon>
        <taxon>Fungi</taxon>
        <taxon>Fungi incertae sedis</taxon>
        <taxon>Cryptomycota</taxon>
        <taxon>Cryptomycota incertae sedis</taxon>
        <taxon>Rozella</taxon>
    </lineage>
</organism>
<reference evidence="2 4" key="1">
    <citation type="journal article" date="2013" name="Curr. Biol.">
        <title>Shared signatures of parasitism and phylogenomics unite Cryptomycota and microsporidia.</title>
        <authorList>
            <person name="James T.Y."/>
            <person name="Pelin A."/>
            <person name="Bonen L."/>
            <person name="Ahrendt S."/>
            <person name="Sain D."/>
            <person name="Corradi N."/>
            <person name="Stajich J.E."/>
        </authorList>
    </citation>
    <scope>NUCLEOTIDE SEQUENCE [LARGE SCALE GENOMIC DNA]</scope>
    <source>
        <strain evidence="2 4">CSF55</strain>
        <strain evidence="2 4">CSF55</strain>
    </source>
</reference>
<dbReference type="InterPro" id="IPR017850">
    <property type="entry name" value="Alkaline_phosphatase_core_sf"/>
</dbReference>
<keyword evidence="2" id="KW-0808">Transferase</keyword>
<dbReference type="Gene3D" id="3.40.720.10">
    <property type="entry name" value="Alkaline Phosphatase, subunit A"/>
    <property type="match status" value="1"/>
</dbReference>
<dbReference type="Proteomes" id="UP000281549">
    <property type="component" value="Unassembled WGS sequence"/>
</dbReference>
<keyword evidence="1" id="KW-0472">Membrane</keyword>
<dbReference type="SUPFAM" id="SSF53649">
    <property type="entry name" value="Alkaline phosphatase-like"/>
    <property type="match status" value="1"/>
</dbReference>
<evidence type="ECO:0000313" key="3">
    <source>
        <dbReference type="EMBL" id="RKP19515.1"/>
    </source>
</evidence>
<keyword evidence="1" id="KW-1133">Transmembrane helix</keyword>
<dbReference type="EMBL" id="KE561064">
    <property type="protein sequence ID" value="EPZ33371.1"/>
    <property type="molecule type" value="Genomic_DNA"/>
</dbReference>
<keyword evidence="4" id="KW-1185">Reference proteome</keyword>
<keyword evidence="1" id="KW-0812">Transmembrane</keyword>
<feature type="transmembrane region" description="Helical" evidence="1">
    <location>
        <begin position="24"/>
        <end position="45"/>
    </location>
</feature>
<protein>
    <submittedName>
        <fullName evidence="3">Phosphodiest-domain-containing protein</fullName>
    </submittedName>
    <submittedName>
        <fullName evidence="2">Type I phosphodiesterase/nucleotide pyrophosphatase/phosphate transferase-like protein</fullName>
    </submittedName>
</protein>
<dbReference type="OrthoDB" id="415411at2759"/>
<dbReference type="PANTHER" id="PTHR10151:SF120">
    <property type="entry name" value="BIS(5'-ADENOSYL)-TRIPHOSPHATASE"/>
    <property type="match status" value="1"/>
</dbReference>
<evidence type="ECO:0000313" key="5">
    <source>
        <dbReference type="Proteomes" id="UP000281549"/>
    </source>
</evidence>
<dbReference type="STRING" id="988480.A0A075ASV5"/>
<accession>A0A075ASV5</accession>
<dbReference type="InterPro" id="IPR002591">
    <property type="entry name" value="Phosphodiest/P_Trfase"/>
</dbReference>
<dbReference type="Gene3D" id="3.30.1360.180">
    <property type="match status" value="1"/>
</dbReference>
<name>A0A075ASV5_ROZAC</name>
<evidence type="ECO:0000313" key="2">
    <source>
        <dbReference type="EMBL" id="EPZ33371.1"/>
    </source>
</evidence>
<dbReference type="OMA" id="DEYVSRD"/>
<dbReference type="Proteomes" id="UP000030755">
    <property type="component" value="Unassembled WGS sequence"/>
</dbReference>
<dbReference type="GO" id="GO:0016740">
    <property type="term" value="F:transferase activity"/>
    <property type="evidence" value="ECO:0007669"/>
    <property type="project" value="UniProtKB-KW"/>
</dbReference>
<dbReference type="HOGENOM" id="CLU_017594_1_1_1"/>
<dbReference type="PANTHER" id="PTHR10151">
    <property type="entry name" value="ECTONUCLEOTIDE PYROPHOSPHATASE/PHOSPHODIESTERASE"/>
    <property type="match status" value="1"/>
</dbReference>
<proteinExistence type="predicted"/>
<reference evidence="5" key="2">
    <citation type="journal article" date="2018" name="Nat. Microbiol.">
        <title>Leveraging single-cell genomics to expand the fungal tree of life.</title>
        <authorList>
            <person name="Ahrendt S.R."/>
            <person name="Quandt C.A."/>
            <person name="Ciobanu D."/>
            <person name="Clum A."/>
            <person name="Salamov A."/>
            <person name="Andreopoulos B."/>
            <person name="Cheng J.F."/>
            <person name="Woyke T."/>
            <person name="Pelin A."/>
            <person name="Henrissat B."/>
            <person name="Reynolds N.K."/>
            <person name="Benny G.L."/>
            <person name="Smith M.E."/>
            <person name="James T.Y."/>
            <person name="Grigoriev I.V."/>
        </authorList>
    </citation>
    <scope>NUCLEOTIDE SEQUENCE [LARGE SCALE GENOMIC DNA]</scope>
    <source>
        <strain evidence="5">CSF55</strain>
    </source>
</reference>
<dbReference type="Pfam" id="PF01663">
    <property type="entry name" value="Phosphodiest"/>
    <property type="match status" value="1"/>
</dbReference>